<dbReference type="AlphaFoldDB" id="A0A0K8MFT0"/>
<evidence type="ECO:0000256" key="1">
    <source>
        <dbReference type="SAM" id="Phobius"/>
    </source>
</evidence>
<feature type="transmembrane region" description="Helical" evidence="1">
    <location>
        <begin position="72"/>
        <end position="91"/>
    </location>
</feature>
<dbReference type="RefSeq" id="WP_114674975.1">
    <property type="nucleotide sequence ID" value="NZ_DF967986.1"/>
</dbReference>
<feature type="transmembrane region" description="Helical" evidence="1">
    <location>
        <begin position="97"/>
        <end position="119"/>
    </location>
</feature>
<name>A0A0K8MFT0_9LACO</name>
<proteinExistence type="predicted"/>
<dbReference type="STRING" id="157463.GCA_001047075_00291"/>
<keyword evidence="3" id="KW-1185">Reference proteome</keyword>
<feature type="transmembrane region" description="Helical" evidence="1">
    <location>
        <begin position="37"/>
        <end position="60"/>
    </location>
</feature>
<keyword evidence="1" id="KW-1133">Transmembrane helix</keyword>
<accession>A0A0K8MFT0</accession>
<keyword evidence="1" id="KW-0472">Membrane</keyword>
<feature type="transmembrane region" description="Helical" evidence="1">
    <location>
        <begin position="174"/>
        <end position="195"/>
    </location>
</feature>
<dbReference type="EMBL" id="DF967986">
    <property type="protein sequence ID" value="GAO99365.1"/>
    <property type="molecule type" value="Genomic_DNA"/>
</dbReference>
<feature type="transmembrane region" description="Helical" evidence="1">
    <location>
        <begin position="207"/>
        <end position="224"/>
    </location>
</feature>
<evidence type="ECO:0000313" key="3">
    <source>
        <dbReference type="Proteomes" id="UP000253891"/>
    </source>
</evidence>
<keyword evidence="1" id="KW-0812">Transmembrane</keyword>
<dbReference type="Proteomes" id="UP000253891">
    <property type="component" value="Unassembled WGS sequence"/>
</dbReference>
<organism evidence="2 3">
    <name type="scientific">Fructobacillus ficulneus</name>
    <dbReference type="NCBI Taxonomy" id="157463"/>
    <lineage>
        <taxon>Bacteria</taxon>
        <taxon>Bacillati</taxon>
        <taxon>Bacillota</taxon>
        <taxon>Bacilli</taxon>
        <taxon>Lactobacillales</taxon>
        <taxon>Lactobacillaceae</taxon>
        <taxon>Fructobacillus</taxon>
    </lineage>
</organism>
<reference evidence="2 3" key="1">
    <citation type="journal article" date="2015" name="BMC Genomics">
        <title>Comparative genomics of Fructobacillus spp. and Leuconostoc spp. reveals niche-specific evolution of Fructobacillus spp.</title>
        <authorList>
            <person name="Endo A."/>
            <person name="Tanizawa Y."/>
            <person name="Tanaka N."/>
            <person name="Maeno S."/>
            <person name="Kumar H."/>
            <person name="Shiwa Y."/>
            <person name="Okada S."/>
            <person name="Yoshikawa H."/>
            <person name="Dicks L."/>
            <person name="Nakagawa J."/>
            <person name="Arita M."/>
        </authorList>
    </citation>
    <scope>NUCLEOTIDE SEQUENCE [LARGE SCALE GENOMIC DNA]</scope>
    <source>
        <strain evidence="2 3">JCM 12225</strain>
    </source>
</reference>
<sequence length="225" mass="25557">MQVEKIVNRLRASNIWQFLMPVLLGPAYSWWRYHRFSFVNSLALVIAVILLKVIWTWIWTKKSIADRPLTQINWLIDLLLPYLLVVIQIWLNTGFQITGGFLVVWFGVAWPMMLLALAIHLAPDVRKFRSEDYNSEEMGQVQRRAVITRPVFLALPVLAYGEILLLTLSGYMPLLAWSLVVLFPLVFAQALAVGLESDLDKSADLPIRNVFLTGAALILVLLVAG</sequence>
<gene>
    <name evidence="2" type="ORF">FFIC_091930</name>
</gene>
<dbReference type="OrthoDB" id="9767568at2"/>
<feature type="transmembrane region" description="Helical" evidence="1">
    <location>
        <begin position="151"/>
        <end position="168"/>
    </location>
</feature>
<evidence type="ECO:0008006" key="4">
    <source>
        <dbReference type="Google" id="ProtNLM"/>
    </source>
</evidence>
<protein>
    <recommendedName>
        <fullName evidence="4">1,4-dihydroxy-2-naphthoate octaprenyltransferase</fullName>
    </recommendedName>
</protein>
<evidence type="ECO:0000313" key="2">
    <source>
        <dbReference type="EMBL" id="GAO99365.1"/>
    </source>
</evidence>
<feature type="transmembrane region" description="Helical" evidence="1">
    <location>
        <begin position="12"/>
        <end position="31"/>
    </location>
</feature>